<dbReference type="Proteomes" id="UP001432251">
    <property type="component" value="Chromosome"/>
</dbReference>
<protein>
    <submittedName>
        <fullName evidence="1">Response regulator transcription factor</fullName>
    </submittedName>
</protein>
<reference evidence="1" key="1">
    <citation type="journal article" date="2025" name="Int. J. Syst. Evol. Microbiol.">
        <title>Streptomyces citrinus sp. nov., with yellow diffusible pigment.</title>
        <authorList>
            <person name="He Y."/>
            <person name="Yang E."/>
            <person name="Xu J."/>
            <person name="Sun Y."/>
            <person name="Sun L."/>
        </authorList>
    </citation>
    <scope>NUCLEOTIDE SEQUENCE</scope>
    <source>
        <strain evidence="1">Q6</strain>
    </source>
</reference>
<name>A0ACD5AJK4_9ACTN</name>
<evidence type="ECO:0000313" key="1">
    <source>
        <dbReference type="EMBL" id="WWQ67430.1"/>
    </source>
</evidence>
<organism evidence="1 2">
    <name type="scientific">Streptomyces citrinus</name>
    <dbReference type="NCBI Taxonomy" id="3118173"/>
    <lineage>
        <taxon>Bacteria</taxon>
        <taxon>Bacillati</taxon>
        <taxon>Actinomycetota</taxon>
        <taxon>Actinomycetes</taxon>
        <taxon>Kitasatosporales</taxon>
        <taxon>Streptomycetaceae</taxon>
        <taxon>Streptomyces</taxon>
    </lineage>
</organism>
<dbReference type="EMBL" id="CP146022">
    <property type="protein sequence ID" value="WWQ67430.1"/>
    <property type="molecule type" value="Genomic_DNA"/>
</dbReference>
<evidence type="ECO:0000313" key="2">
    <source>
        <dbReference type="Proteomes" id="UP001432251"/>
    </source>
</evidence>
<sequence length="251" mass="28318">MRTSPHTPLRTGPGTAPSRALPLLLVATPPDAPVAMVRELQDTRFTFHLVHSGRDALRDLYHYRPDLMLLGLRITDPGPWEVLQRVREISEDLRVMAVDRAYREKEALRALRAGADDLLWLDMPMPLARELITARLRRARPVEPVDRLLEDGYLRLDVAAREASVDSAFLPLSSLEFDLLFALAYNAGQVLGSDQLLRMAWRTRPEGSPSKVKYTVLRLRRHIEQATGAEAPIETVRGIGYRYRPPGAARS</sequence>
<proteinExistence type="predicted"/>
<gene>
    <name evidence="1" type="ORF">V2W30_31595</name>
</gene>
<accession>A0ACD5AJK4</accession>
<keyword evidence="2" id="KW-1185">Reference proteome</keyword>